<dbReference type="Pfam" id="PF22677">
    <property type="entry name" value="Ble-like_N"/>
    <property type="match status" value="1"/>
</dbReference>
<comment type="caution">
    <text evidence="2">The sequence shown here is derived from an EMBL/GenBank/DDBJ whole genome shotgun (WGS) entry which is preliminary data.</text>
</comment>
<dbReference type="SUPFAM" id="SSF54593">
    <property type="entry name" value="Glyoxalase/Bleomycin resistance protein/Dihydroxybiphenyl dioxygenase"/>
    <property type="match status" value="1"/>
</dbReference>
<dbReference type="PANTHER" id="PTHR36503:SF2">
    <property type="entry name" value="BLR2408 PROTEIN"/>
    <property type="match status" value="1"/>
</dbReference>
<evidence type="ECO:0000313" key="3">
    <source>
        <dbReference type="Proteomes" id="UP001250181"/>
    </source>
</evidence>
<proteinExistence type="predicted"/>
<reference evidence="2 3" key="1">
    <citation type="submission" date="2023-09" db="EMBL/GenBank/DDBJ databases">
        <title>Streptomyces sp. nov.: A antagonism against Alternaria gaisen Producing Streptochlin, Isolated from Tamarix root soil.</title>
        <authorList>
            <person name="Chen Y."/>
        </authorList>
    </citation>
    <scope>NUCLEOTIDE SEQUENCE [LARGE SCALE GENOMIC DNA]</scope>
    <source>
        <strain evidence="2 3">TRM76323</strain>
    </source>
</reference>
<feature type="domain" description="VOC" evidence="1">
    <location>
        <begin position="3"/>
        <end position="128"/>
    </location>
</feature>
<dbReference type="Proteomes" id="UP001250181">
    <property type="component" value="Unassembled WGS sequence"/>
</dbReference>
<dbReference type="PANTHER" id="PTHR36503">
    <property type="entry name" value="BLR2520 PROTEIN"/>
    <property type="match status" value="1"/>
</dbReference>
<sequence>MGQMIFVNLPVKDLDAAKGFWTELGYSFNPQFTDENAACLVFSDTIFAMLLTEPFFKNFTKKEVADASATTETIIALSAESRAQVDELVDRALAAGATPANEPLEYGDAMYSRSFEDLDHHIWEVVWTDVEKMRAQG</sequence>
<accession>A0ABU3QJY3</accession>
<evidence type="ECO:0000313" key="2">
    <source>
        <dbReference type="EMBL" id="MDT9683042.1"/>
    </source>
</evidence>
<dbReference type="InterPro" id="IPR053863">
    <property type="entry name" value="Glyoxy/Ble-like_N"/>
</dbReference>
<dbReference type="RefSeq" id="WP_315878113.1">
    <property type="nucleotide sequence ID" value="NZ_JAWCTQ010000013.1"/>
</dbReference>
<dbReference type="InterPro" id="IPR029068">
    <property type="entry name" value="Glyas_Bleomycin-R_OHBP_Dase"/>
</dbReference>
<dbReference type="PROSITE" id="PS51819">
    <property type="entry name" value="VOC"/>
    <property type="match status" value="1"/>
</dbReference>
<dbReference type="InterPro" id="IPR037523">
    <property type="entry name" value="VOC_core"/>
</dbReference>
<keyword evidence="3" id="KW-1185">Reference proteome</keyword>
<dbReference type="Gene3D" id="3.10.180.10">
    <property type="entry name" value="2,3-Dihydroxybiphenyl 1,2-Dioxygenase, domain 1"/>
    <property type="match status" value="1"/>
</dbReference>
<evidence type="ECO:0000259" key="1">
    <source>
        <dbReference type="PROSITE" id="PS51819"/>
    </source>
</evidence>
<protein>
    <submittedName>
        <fullName evidence="2">VOC family protein</fullName>
    </submittedName>
</protein>
<name>A0ABU3QJY3_9ACTN</name>
<gene>
    <name evidence="2" type="ORF">RND61_13315</name>
</gene>
<organism evidence="2 3">
    <name type="scientific">Streptomyces tamarix</name>
    <dbReference type="NCBI Taxonomy" id="3078565"/>
    <lineage>
        <taxon>Bacteria</taxon>
        <taxon>Bacillati</taxon>
        <taxon>Actinomycetota</taxon>
        <taxon>Actinomycetes</taxon>
        <taxon>Kitasatosporales</taxon>
        <taxon>Streptomycetaceae</taxon>
        <taxon>Streptomyces</taxon>
    </lineage>
</organism>
<dbReference type="EMBL" id="JAWCTQ010000013">
    <property type="protein sequence ID" value="MDT9683042.1"/>
    <property type="molecule type" value="Genomic_DNA"/>
</dbReference>